<dbReference type="EMBL" id="FNDU01000007">
    <property type="protein sequence ID" value="SDI39923.1"/>
    <property type="molecule type" value="Genomic_DNA"/>
</dbReference>
<gene>
    <name evidence="3" type="ORF">SAMN05216352_107115</name>
</gene>
<dbReference type="STRING" id="930129.SAMN05216352_107115"/>
<dbReference type="PANTHER" id="PTHR43364">
    <property type="entry name" value="NADH-SPECIFIC METHYLGLYOXAL REDUCTASE-RELATED"/>
    <property type="match status" value="1"/>
</dbReference>
<dbReference type="InterPro" id="IPR020471">
    <property type="entry name" value="AKR"/>
</dbReference>
<dbReference type="InterPro" id="IPR023210">
    <property type="entry name" value="NADP_OxRdtase_dom"/>
</dbReference>
<evidence type="ECO:0000259" key="2">
    <source>
        <dbReference type="Pfam" id="PF00248"/>
    </source>
</evidence>
<dbReference type="Pfam" id="PF00248">
    <property type="entry name" value="Aldo_ket_red"/>
    <property type="match status" value="1"/>
</dbReference>
<dbReference type="PANTHER" id="PTHR43364:SF4">
    <property type="entry name" value="NAD(P)-LINKED OXIDOREDUCTASE SUPERFAMILY PROTEIN"/>
    <property type="match status" value="1"/>
</dbReference>
<dbReference type="InterPro" id="IPR050523">
    <property type="entry name" value="AKR_Detox_Biosynth"/>
</dbReference>
<reference evidence="3 4" key="1">
    <citation type="submission" date="2016-10" db="EMBL/GenBank/DDBJ databases">
        <authorList>
            <person name="de Groot N.N."/>
        </authorList>
    </citation>
    <scope>NUCLEOTIDE SEQUENCE [LARGE SCALE GENOMIC DNA]</scope>
    <source>
        <strain evidence="4">P4B,CCM 7963,CECT 7998,DSM 25260,IBRC-M 10614,KCTC 13821</strain>
    </source>
</reference>
<feature type="domain" description="NADP-dependent oxidoreductase" evidence="2">
    <location>
        <begin position="16"/>
        <end position="308"/>
    </location>
</feature>
<dbReference type="GO" id="GO:0005829">
    <property type="term" value="C:cytosol"/>
    <property type="evidence" value="ECO:0007669"/>
    <property type="project" value="TreeGrafter"/>
</dbReference>
<dbReference type="Gene3D" id="3.20.20.100">
    <property type="entry name" value="NADP-dependent oxidoreductase domain"/>
    <property type="match status" value="1"/>
</dbReference>
<dbReference type="AlphaFoldDB" id="A0A1G8K955"/>
<keyword evidence="1" id="KW-0560">Oxidoreductase</keyword>
<sequence length="310" mass="34981">MLKKVQIGNSDLHVNPIGLGTNAVGGHNLYNDLSEEAGKDLVRTAIDNGIDFFDTAFIYGPERSEELVGEVIKESGKRNEIVLATKGAQKFVDGEEVIDNSPEFLRQAFEDSLDRLQTDYIDLYYIHFPDEETPKDKAVAALQELKEEGKIKSIGVSNLTFEQLKEANKDGYVDVYQGNYNLVQREAEEEFLPYCAEHHISFIPFFPLASGLLAGKYTSDMKFDDLRADFPHLQGEEFKKNLEKVGKLRPIAKDKGVDVVHVVLAWYLSREAIDVIIPGAKRSEQVLDNLKTLDVTLTDNEIDHIDRIFQ</sequence>
<dbReference type="RefSeq" id="WP_091585551.1">
    <property type="nucleotide sequence ID" value="NZ_FNDU01000007.1"/>
</dbReference>
<dbReference type="CDD" id="cd19083">
    <property type="entry name" value="AKR_AKR11A1_11D1"/>
    <property type="match status" value="1"/>
</dbReference>
<accession>A0A1G8K955</accession>
<dbReference type="FunFam" id="3.20.20.100:FF:000004">
    <property type="entry name" value="Oxidoreductase, aldo/keto reductase"/>
    <property type="match status" value="1"/>
</dbReference>
<dbReference type="OrthoDB" id="9773828at2"/>
<dbReference type="GO" id="GO:0016491">
    <property type="term" value="F:oxidoreductase activity"/>
    <property type="evidence" value="ECO:0007669"/>
    <property type="project" value="UniProtKB-KW"/>
</dbReference>
<dbReference type="SUPFAM" id="SSF51430">
    <property type="entry name" value="NAD(P)-linked oxidoreductase"/>
    <property type="match status" value="1"/>
</dbReference>
<proteinExistence type="predicted"/>
<protein>
    <submittedName>
        <fullName evidence="3">Predicted oxidoreductase</fullName>
    </submittedName>
</protein>
<keyword evidence="4" id="KW-1185">Reference proteome</keyword>
<dbReference type="Proteomes" id="UP000199017">
    <property type="component" value="Unassembled WGS sequence"/>
</dbReference>
<evidence type="ECO:0000313" key="4">
    <source>
        <dbReference type="Proteomes" id="UP000199017"/>
    </source>
</evidence>
<dbReference type="PRINTS" id="PR00069">
    <property type="entry name" value="ALDKETRDTASE"/>
</dbReference>
<evidence type="ECO:0000256" key="1">
    <source>
        <dbReference type="ARBA" id="ARBA00023002"/>
    </source>
</evidence>
<evidence type="ECO:0000313" key="3">
    <source>
        <dbReference type="EMBL" id="SDI39923.1"/>
    </source>
</evidence>
<name>A0A1G8K955_9BACI</name>
<organism evidence="3 4">
    <name type="scientific">Alteribacillus bidgolensis</name>
    <dbReference type="NCBI Taxonomy" id="930129"/>
    <lineage>
        <taxon>Bacteria</taxon>
        <taxon>Bacillati</taxon>
        <taxon>Bacillota</taxon>
        <taxon>Bacilli</taxon>
        <taxon>Bacillales</taxon>
        <taxon>Bacillaceae</taxon>
        <taxon>Alteribacillus</taxon>
    </lineage>
</organism>
<dbReference type="InterPro" id="IPR036812">
    <property type="entry name" value="NAD(P)_OxRdtase_dom_sf"/>
</dbReference>